<keyword evidence="2" id="KW-1185">Reference proteome</keyword>
<name>A0ABS0SVU9_9CAUL</name>
<evidence type="ECO:0000313" key="2">
    <source>
        <dbReference type="Proteomes" id="UP000639859"/>
    </source>
</evidence>
<sequence length="251" mass="27381">MIDRFLILAMLGPELALWRRAGRRPVVWWRDDDARKPGPALSLLLALSARHAAPLTVAAIPDGDLSALVRACAAVPGVELAIHGFRHENRAPAGQPSGEVNGEDRLVDVIAALEEATAAFARAGARPSLFVPPWNNVHRTLETALAVRGLSLSGYDGAMAPEAAPPRIDAHLDLMRWKPVARFRGAHRFLSRARRLLAERRRQRAWGEPIGLLTHHLDHDEAAWRFLDLILPVLAPQARPILAGHVVSAAA</sequence>
<comment type="caution">
    <text evidence="1">The sequence shown here is derived from an EMBL/GenBank/DDBJ whole genome shotgun (WGS) entry which is preliminary data.</text>
</comment>
<dbReference type="RefSeq" id="WP_198574760.1">
    <property type="nucleotide sequence ID" value="NZ_JADWOX010000002.1"/>
</dbReference>
<gene>
    <name evidence="1" type="ORF">I4Q42_03935</name>
</gene>
<reference evidence="1 2" key="1">
    <citation type="submission" date="2020-11" db="EMBL/GenBank/DDBJ databases">
        <title>genome sequence of strain KACC 18849.</title>
        <authorList>
            <person name="Gao J."/>
            <person name="Zhang X."/>
        </authorList>
    </citation>
    <scope>NUCLEOTIDE SEQUENCE [LARGE SCALE GENOMIC DNA]</scope>
    <source>
        <strain evidence="1 2">KACC 18849</strain>
    </source>
</reference>
<organism evidence="1 2">
    <name type="scientific">Caulobacter hibisci</name>
    <dbReference type="NCBI Taxonomy" id="2035993"/>
    <lineage>
        <taxon>Bacteria</taxon>
        <taxon>Pseudomonadati</taxon>
        <taxon>Pseudomonadota</taxon>
        <taxon>Alphaproteobacteria</taxon>
        <taxon>Caulobacterales</taxon>
        <taxon>Caulobacteraceae</taxon>
        <taxon>Caulobacter</taxon>
    </lineage>
</organism>
<dbReference type="SUPFAM" id="SSF88713">
    <property type="entry name" value="Glycoside hydrolase/deacetylase"/>
    <property type="match status" value="1"/>
</dbReference>
<dbReference type="Proteomes" id="UP000639859">
    <property type="component" value="Unassembled WGS sequence"/>
</dbReference>
<proteinExistence type="predicted"/>
<protein>
    <submittedName>
        <fullName evidence="1">Polysaccharide deacetylase</fullName>
    </submittedName>
</protein>
<evidence type="ECO:0000313" key="1">
    <source>
        <dbReference type="EMBL" id="MBI1682813.1"/>
    </source>
</evidence>
<dbReference type="Gene3D" id="3.20.20.370">
    <property type="entry name" value="Glycoside hydrolase/deacetylase"/>
    <property type="match status" value="1"/>
</dbReference>
<dbReference type="EMBL" id="JADWOX010000002">
    <property type="protein sequence ID" value="MBI1682813.1"/>
    <property type="molecule type" value="Genomic_DNA"/>
</dbReference>
<accession>A0ABS0SVU9</accession>
<dbReference type="InterPro" id="IPR011330">
    <property type="entry name" value="Glyco_hydro/deAcase_b/a-brl"/>
</dbReference>